<proteinExistence type="predicted"/>
<reference evidence="1 2" key="1">
    <citation type="submission" date="2017-02" db="EMBL/GenBank/DDBJ databases">
        <authorList>
            <person name="Peterson S.W."/>
        </authorList>
    </citation>
    <scope>NUCLEOTIDE SEQUENCE [LARGE SCALE GENOMIC DNA]</scope>
    <source>
        <strain evidence="1 2">ATCC 700135</strain>
    </source>
</reference>
<name>A0A1T4KKE7_PORCN</name>
<dbReference type="AlphaFoldDB" id="A0A1T4KKE7"/>
<evidence type="ECO:0000313" key="2">
    <source>
        <dbReference type="Proteomes" id="UP000189956"/>
    </source>
</evidence>
<evidence type="ECO:0008006" key="3">
    <source>
        <dbReference type="Google" id="ProtNLM"/>
    </source>
</evidence>
<accession>A0A1T4KKE7</accession>
<evidence type="ECO:0000313" key="1">
    <source>
        <dbReference type="EMBL" id="SJZ42843.1"/>
    </source>
</evidence>
<protein>
    <recommendedName>
        <fullName evidence="3">HK97 gp10 family phage protein</fullName>
    </recommendedName>
</protein>
<sequence>MSNSMAVDYDDSKLSKLFYDMEPKRRLQAIKGAFRRVAGVVRKEALSNLRQDIRSNRQLEKGLRAVVFKRVAGFKVTVGTNKKKNQGYYTNSRGQAYKPVLMWLEDGTADRKTRRHWRTKVSRSTGKLKRYGYLKRAGDSTSNRVTNELRQELTTSIVKTAEKYGCK</sequence>
<dbReference type="EMBL" id="FUWL01000005">
    <property type="protein sequence ID" value="SJZ42843.1"/>
    <property type="molecule type" value="Genomic_DNA"/>
</dbReference>
<dbReference type="Proteomes" id="UP000189956">
    <property type="component" value="Unassembled WGS sequence"/>
</dbReference>
<gene>
    <name evidence="1" type="ORF">SAMN02745205_00769</name>
</gene>
<organism evidence="1 2">
    <name type="scientific">Porphyromonas cangingivalis</name>
    <dbReference type="NCBI Taxonomy" id="36874"/>
    <lineage>
        <taxon>Bacteria</taxon>
        <taxon>Pseudomonadati</taxon>
        <taxon>Bacteroidota</taxon>
        <taxon>Bacteroidia</taxon>
        <taxon>Bacteroidales</taxon>
        <taxon>Porphyromonadaceae</taxon>
        <taxon>Porphyromonas</taxon>
    </lineage>
</organism>